<dbReference type="RefSeq" id="WP_013017950.1">
    <property type="nucleotide sequence ID" value="NC_013947.1"/>
</dbReference>
<dbReference type="AlphaFoldDB" id="D3Q7A8"/>
<protein>
    <recommendedName>
        <fullName evidence="4">DUF3352 domain-containing protein</fullName>
    </recommendedName>
</protein>
<feature type="chain" id="PRO_5003048292" description="DUF3352 domain-containing protein" evidence="1">
    <location>
        <begin position="30"/>
        <end position="463"/>
    </location>
</feature>
<feature type="signal peptide" evidence="1">
    <location>
        <begin position="1"/>
        <end position="29"/>
    </location>
</feature>
<keyword evidence="1" id="KW-0732">Signal</keyword>
<sequence>MSKRKRPKKLVIGVATALALAIGGGGAWAGTSYLGTDGTDPESRLPASTAAFASFNLDVSKEQQQELLELVAKFPSAAVDSDLPQEAVSRFLEMLEKKDGDFADGRFSEWVGPNASVALWEYKGEPYGLASVSSIDDSKAEDGLAAVKQAGGNDQVGYQVKDGYATIAFGEKGAQKAAKTAVSEAEKAPLSESDRFAKADSFLGDDKVLSAWADLEQSYELLEKKLPEDGGGLPFDALKVLKNNMNGQIAVGAQARDYGIEAVSSTFGAKDVIEGKKGMIDDLSQLPESDIGAALALPQDVKESILMVLVNSGFGEIGEGLDNVIMDKVSELLSGASGTLSVNGVKTSTPSGMAVIETTSPDKARALKALADLAGGALKTSVEGSTITGSTVGYSGDGKISDNKYYKDAVGGAVDKLNGAVFVDVTKMPLGNAEQALEAVKAIGITHGTKGGEYVGNYRLIVD</sequence>
<evidence type="ECO:0000313" key="2">
    <source>
        <dbReference type="EMBL" id="ADD42379.1"/>
    </source>
</evidence>
<gene>
    <name evidence="2" type="ordered locus">Snas_2702</name>
</gene>
<keyword evidence="3" id="KW-1185">Reference proteome</keyword>
<dbReference type="Proteomes" id="UP000000844">
    <property type="component" value="Chromosome"/>
</dbReference>
<dbReference type="EMBL" id="CP001778">
    <property type="protein sequence ID" value="ADD42379.1"/>
    <property type="molecule type" value="Genomic_DNA"/>
</dbReference>
<organism evidence="2 3">
    <name type="scientific">Stackebrandtia nassauensis (strain DSM 44728 / CIP 108903 / NRRL B-16338 / NBRC 102104 / LLR-40K-21)</name>
    <dbReference type="NCBI Taxonomy" id="446470"/>
    <lineage>
        <taxon>Bacteria</taxon>
        <taxon>Bacillati</taxon>
        <taxon>Actinomycetota</taxon>
        <taxon>Actinomycetes</taxon>
        <taxon>Glycomycetales</taxon>
        <taxon>Glycomycetaceae</taxon>
        <taxon>Stackebrandtia</taxon>
    </lineage>
</organism>
<reference evidence="2 3" key="1">
    <citation type="journal article" date="2009" name="Stand. Genomic Sci.">
        <title>Complete genome sequence of Stackebrandtia nassauensis type strain (LLR-40K-21).</title>
        <authorList>
            <person name="Munk C."/>
            <person name="Lapidus A."/>
            <person name="Copeland A."/>
            <person name="Jando M."/>
            <person name="Mayilraj S."/>
            <person name="Glavina Del Rio T."/>
            <person name="Nolan M."/>
            <person name="Chen F."/>
            <person name="Lucas S."/>
            <person name="Tice H."/>
            <person name="Cheng J.F."/>
            <person name="Han C."/>
            <person name="Detter J.C."/>
            <person name="Bruce D."/>
            <person name="Goodwin L."/>
            <person name="Chain P."/>
            <person name="Pitluck S."/>
            <person name="Goker M."/>
            <person name="Ovchinikova G."/>
            <person name="Pati A."/>
            <person name="Ivanova N."/>
            <person name="Mavromatis K."/>
            <person name="Chen A."/>
            <person name="Palaniappan K."/>
            <person name="Land M."/>
            <person name="Hauser L."/>
            <person name="Chang Y.J."/>
            <person name="Jeffries C.D."/>
            <person name="Bristow J."/>
            <person name="Eisen J.A."/>
            <person name="Markowitz V."/>
            <person name="Hugenholtz P."/>
            <person name="Kyrpides N.C."/>
            <person name="Klenk H.P."/>
        </authorList>
    </citation>
    <scope>NUCLEOTIDE SEQUENCE [LARGE SCALE GENOMIC DNA]</scope>
    <source>
        <strain evidence="3">DSM 44728 / CIP 108903 / NRRL B-16338 / NBRC 102104 / LLR-40K-21</strain>
    </source>
</reference>
<dbReference type="eggNOG" id="ENOG5030RUJ">
    <property type="taxonomic scope" value="Bacteria"/>
</dbReference>
<evidence type="ECO:0000313" key="3">
    <source>
        <dbReference type="Proteomes" id="UP000000844"/>
    </source>
</evidence>
<evidence type="ECO:0008006" key="4">
    <source>
        <dbReference type="Google" id="ProtNLM"/>
    </source>
</evidence>
<dbReference type="STRING" id="446470.Snas_2702"/>
<dbReference type="OrthoDB" id="5183896at2"/>
<proteinExistence type="predicted"/>
<dbReference type="HOGENOM" id="CLU_590390_0_0_11"/>
<dbReference type="KEGG" id="sna:Snas_2702"/>
<accession>D3Q7A8</accession>
<name>D3Q7A8_STANL</name>
<evidence type="ECO:0000256" key="1">
    <source>
        <dbReference type="SAM" id="SignalP"/>
    </source>
</evidence>